<evidence type="ECO:0000313" key="1">
    <source>
        <dbReference type="EMBL" id="KKN52113.1"/>
    </source>
</evidence>
<sequence length="148" mass="17462">MQEFLLKEIADKRPGVTMCHRSSGSDVITYVVYHEGRVQGIFSIYELQKVKDRFIAMPMPGFAPWGETRKQRLWGRMMNHFIENEIVLLNGDKIELAQWNFPDTEEHRWKANDREHLEDLFEEMSSHKIEKNKHGVPVKVSRVVDIHT</sequence>
<reference evidence="1" key="1">
    <citation type="journal article" date="2015" name="Nature">
        <title>Complex archaea that bridge the gap between prokaryotes and eukaryotes.</title>
        <authorList>
            <person name="Spang A."/>
            <person name="Saw J.H."/>
            <person name="Jorgensen S.L."/>
            <person name="Zaremba-Niedzwiedzka K."/>
            <person name="Martijn J."/>
            <person name="Lind A.E."/>
            <person name="van Eijk R."/>
            <person name="Schleper C."/>
            <person name="Guy L."/>
            <person name="Ettema T.J."/>
        </authorList>
    </citation>
    <scope>NUCLEOTIDE SEQUENCE</scope>
</reference>
<proteinExistence type="predicted"/>
<gene>
    <name evidence="1" type="ORF">LCGC14_0615870</name>
</gene>
<dbReference type="EMBL" id="LAZR01001033">
    <property type="protein sequence ID" value="KKN52113.1"/>
    <property type="molecule type" value="Genomic_DNA"/>
</dbReference>
<organism evidence="1">
    <name type="scientific">marine sediment metagenome</name>
    <dbReference type="NCBI Taxonomy" id="412755"/>
    <lineage>
        <taxon>unclassified sequences</taxon>
        <taxon>metagenomes</taxon>
        <taxon>ecological metagenomes</taxon>
    </lineage>
</organism>
<accession>A0A0F9UES2</accession>
<protein>
    <submittedName>
        <fullName evidence="1">Uncharacterized protein</fullName>
    </submittedName>
</protein>
<dbReference type="AlphaFoldDB" id="A0A0F9UES2"/>
<comment type="caution">
    <text evidence="1">The sequence shown here is derived from an EMBL/GenBank/DDBJ whole genome shotgun (WGS) entry which is preliminary data.</text>
</comment>
<name>A0A0F9UES2_9ZZZZ</name>